<dbReference type="InterPro" id="IPR003594">
    <property type="entry name" value="HATPase_dom"/>
</dbReference>
<dbReference type="PANTHER" id="PTHR45528:SF1">
    <property type="entry name" value="SENSOR HISTIDINE KINASE CPXA"/>
    <property type="match status" value="1"/>
</dbReference>
<dbReference type="InterPro" id="IPR036097">
    <property type="entry name" value="HisK_dim/P_sf"/>
</dbReference>
<organism evidence="17 18">
    <name type="scientific">Sporosarcina globispora</name>
    <name type="common">Bacillus globisporus</name>
    <dbReference type="NCBI Taxonomy" id="1459"/>
    <lineage>
        <taxon>Bacteria</taxon>
        <taxon>Bacillati</taxon>
        <taxon>Bacillota</taxon>
        <taxon>Bacilli</taxon>
        <taxon>Bacillales</taxon>
        <taxon>Caryophanaceae</taxon>
        <taxon>Sporosarcina</taxon>
    </lineage>
</organism>
<dbReference type="SUPFAM" id="SSF55874">
    <property type="entry name" value="ATPase domain of HSP90 chaperone/DNA topoisomerase II/histidine kinase"/>
    <property type="match status" value="1"/>
</dbReference>
<dbReference type="InterPro" id="IPR005467">
    <property type="entry name" value="His_kinase_dom"/>
</dbReference>
<keyword evidence="7 14" id="KW-0812">Transmembrane</keyword>
<comment type="subcellular location">
    <subcellularLocation>
        <location evidence="2">Cell membrane</location>
        <topology evidence="2">Multi-pass membrane protein</topology>
    </subcellularLocation>
</comment>
<keyword evidence="18" id="KW-1185">Reference proteome</keyword>
<dbReference type="InterPro" id="IPR004358">
    <property type="entry name" value="Sig_transdc_His_kin-like_C"/>
</dbReference>
<evidence type="ECO:0000256" key="13">
    <source>
        <dbReference type="ARBA" id="ARBA00023136"/>
    </source>
</evidence>
<dbReference type="CDD" id="cd06225">
    <property type="entry name" value="HAMP"/>
    <property type="match status" value="1"/>
</dbReference>
<dbReference type="PRINTS" id="PR00344">
    <property type="entry name" value="BCTRLSENSOR"/>
</dbReference>
<dbReference type="CDD" id="cd00082">
    <property type="entry name" value="HisKA"/>
    <property type="match status" value="1"/>
</dbReference>
<evidence type="ECO:0000256" key="11">
    <source>
        <dbReference type="ARBA" id="ARBA00022989"/>
    </source>
</evidence>
<keyword evidence="9" id="KW-0418">Kinase</keyword>
<proteinExistence type="predicted"/>
<evidence type="ECO:0000256" key="10">
    <source>
        <dbReference type="ARBA" id="ARBA00022840"/>
    </source>
</evidence>
<dbReference type="SMART" id="SM00388">
    <property type="entry name" value="HisKA"/>
    <property type="match status" value="1"/>
</dbReference>
<feature type="transmembrane region" description="Helical" evidence="14">
    <location>
        <begin position="20"/>
        <end position="38"/>
    </location>
</feature>
<sequence length="473" mass="53680">MFLKNNKRTTLLRYWTTRYLFTLVIGLIILAAGSMWWIRHTTLENRLNLLQYVAVETADRVVQQDGGIEFDPLFNRMLEERAKLLEFKFDPQIFISDLNGQILYKKAGRMQRNNQAGPGLGTLPAELLVNKKNVQKLDTEDGQAVYAVKSEISFDNNQVGWVVVVQSADDLTNVNQEYTLLFIMLTGLGLLGWSVIYFLSRKISRPIQEVALAASKVSEGDYKIDLKASANEEEIHELITSFKEMTERLMHLEKLRAELLAGVTHDLKTPVTSISGLIQAVRDNVVSGEEKEEFLDISLKEVTRLQKMIEDLLDFNSLSAGSFSIRPENCDMNKLVKDIVRQWALAKKGNFKNSVEVPAETIYRTTDPYRLQQILINLLNNAYHAIEEDGSITVILSERFIEVHDNGSGIPEVEQPFIFERFYRGEHKKLKVRGLGLGLPFSKLLADALNANLFLKESSAKGSAFTIKWEDEG</sequence>
<dbReference type="Gene3D" id="3.30.565.10">
    <property type="entry name" value="Histidine kinase-like ATPase, C-terminal domain"/>
    <property type="match status" value="1"/>
</dbReference>
<dbReference type="STRING" id="1459.AF332_13270"/>
<evidence type="ECO:0000256" key="1">
    <source>
        <dbReference type="ARBA" id="ARBA00000085"/>
    </source>
</evidence>
<evidence type="ECO:0000256" key="14">
    <source>
        <dbReference type="SAM" id="Phobius"/>
    </source>
</evidence>
<dbReference type="Gene3D" id="1.10.287.130">
    <property type="match status" value="1"/>
</dbReference>
<evidence type="ECO:0000256" key="4">
    <source>
        <dbReference type="ARBA" id="ARBA00022475"/>
    </source>
</evidence>
<dbReference type="RefSeq" id="WP_053435062.1">
    <property type="nucleotide sequence ID" value="NZ_LGUF01000007.1"/>
</dbReference>
<dbReference type="InterPro" id="IPR050398">
    <property type="entry name" value="HssS/ArlS-like"/>
</dbReference>
<gene>
    <name evidence="17" type="ORF">AF332_13270</name>
</gene>
<dbReference type="SUPFAM" id="SSF158472">
    <property type="entry name" value="HAMP domain-like"/>
    <property type="match status" value="1"/>
</dbReference>
<evidence type="ECO:0000313" key="18">
    <source>
        <dbReference type="Proteomes" id="UP000037109"/>
    </source>
</evidence>
<evidence type="ECO:0000259" key="16">
    <source>
        <dbReference type="PROSITE" id="PS50885"/>
    </source>
</evidence>
<dbReference type="InterPro" id="IPR003661">
    <property type="entry name" value="HisK_dim/P_dom"/>
</dbReference>
<keyword evidence="10" id="KW-0067">ATP-binding</keyword>
<dbReference type="GO" id="GO:0000155">
    <property type="term" value="F:phosphorelay sensor kinase activity"/>
    <property type="evidence" value="ECO:0007669"/>
    <property type="project" value="InterPro"/>
</dbReference>
<evidence type="ECO:0000256" key="8">
    <source>
        <dbReference type="ARBA" id="ARBA00022741"/>
    </source>
</evidence>
<dbReference type="Pfam" id="PF00512">
    <property type="entry name" value="HisKA"/>
    <property type="match status" value="1"/>
</dbReference>
<dbReference type="GO" id="GO:0005886">
    <property type="term" value="C:plasma membrane"/>
    <property type="evidence" value="ECO:0007669"/>
    <property type="project" value="UniProtKB-SubCell"/>
</dbReference>
<evidence type="ECO:0000313" key="17">
    <source>
        <dbReference type="EMBL" id="KON87707.1"/>
    </source>
</evidence>
<dbReference type="EC" id="2.7.13.3" evidence="3"/>
<evidence type="ECO:0000256" key="9">
    <source>
        <dbReference type="ARBA" id="ARBA00022777"/>
    </source>
</evidence>
<feature type="transmembrane region" description="Helical" evidence="14">
    <location>
        <begin position="178"/>
        <end position="199"/>
    </location>
</feature>
<keyword evidence="12" id="KW-0902">Two-component regulatory system</keyword>
<dbReference type="Proteomes" id="UP000037109">
    <property type="component" value="Unassembled WGS sequence"/>
</dbReference>
<evidence type="ECO:0000256" key="6">
    <source>
        <dbReference type="ARBA" id="ARBA00022679"/>
    </source>
</evidence>
<dbReference type="AlphaFoldDB" id="A0A0M0GDX7"/>
<name>A0A0M0GDX7_SPOGL</name>
<feature type="domain" description="Histidine kinase" evidence="15">
    <location>
        <begin position="262"/>
        <end position="473"/>
    </location>
</feature>
<dbReference type="GO" id="GO:0005524">
    <property type="term" value="F:ATP binding"/>
    <property type="evidence" value="ECO:0007669"/>
    <property type="project" value="UniProtKB-KW"/>
</dbReference>
<evidence type="ECO:0000259" key="15">
    <source>
        <dbReference type="PROSITE" id="PS50109"/>
    </source>
</evidence>
<protein>
    <recommendedName>
        <fullName evidence="3">histidine kinase</fullName>
        <ecNumber evidence="3">2.7.13.3</ecNumber>
    </recommendedName>
</protein>
<evidence type="ECO:0000256" key="5">
    <source>
        <dbReference type="ARBA" id="ARBA00022553"/>
    </source>
</evidence>
<dbReference type="PROSITE" id="PS50885">
    <property type="entry name" value="HAMP"/>
    <property type="match status" value="1"/>
</dbReference>
<keyword evidence="4" id="KW-1003">Cell membrane</keyword>
<dbReference type="Pfam" id="PF00672">
    <property type="entry name" value="HAMP"/>
    <property type="match status" value="1"/>
</dbReference>
<dbReference type="InterPro" id="IPR036890">
    <property type="entry name" value="HATPase_C_sf"/>
</dbReference>
<dbReference type="EMBL" id="LGUF01000007">
    <property type="protein sequence ID" value="KON87707.1"/>
    <property type="molecule type" value="Genomic_DNA"/>
</dbReference>
<dbReference type="InterPro" id="IPR003660">
    <property type="entry name" value="HAMP_dom"/>
</dbReference>
<dbReference type="OrthoDB" id="9813151at2"/>
<dbReference type="PATRIC" id="fig|1459.3.peg.2864"/>
<dbReference type="Pfam" id="PF02518">
    <property type="entry name" value="HATPase_c"/>
    <property type="match status" value="1"/>
</dbReference>
<evidence type="ECO:0000256" key="7">
    <source>
        <dbReference type="ARBA" id="ARBA00022692"/>
    </source>
</evidence>
<evidence type="ECO:0000256" key="3">
    <source>
        <dbReference type="ARBA" id="ARBA00012438"/>
    </source>
</evidence>
<accession>A0A0M0GDX7</accession>
<keyword evidence="11 14" id="KW-1133">Transmembrane helix</keyword>
<dbReference type="CDD" id="cd00075">
    <property type="entry name" value="HATPase"/>
    <property type="match status" value="1"/>
</dbReference>
<reference evidence="18" key="1">
    <citation type="submission" date="2015-07" db="EMBL/GenBank/DDBJ databases">
        <title>Fjat-10036 dsm4.</title>
        <authorList>
            <person name="Liu B."/>
            <person name="Wang J."/>
            <person name="Zhu Y."/>
            <person name="Liu G."/>
            <person name="Chen Q."/>
            <person name="Chen Z."/>
            <person name="Lan J."/>
            <person name="Che J."/>
            <person name="Ge C."/>
            <person name="Shi H."/>
            <person name="Pan Z."/>
            <person name="Liu X."/>
        </authorList>
    </citation>
    <scope>NUCLEOTIDE SEQUENCE [LARGE SCALE GENOMIC DNA]</scope>
    <source>
        <strain evidence="18">DSM 4</strain>
    </source>
</reference>
<evidence type="ECO:0000256" key="12">
    <source>
        <dbReference type="ARBA" id="ARBA00023012"/>
    </source>
</evidence>
<dbReference type="Gene3D" id="6.10.340.10">
    <property type="match status" value="1"/>
</dbReference>
<keyword evidence="5" id="KW-0597">Phosphoprotein</keyword>
<dbReference type="SMART" id="SM00387">
    <property type="entry name" value="HATPase_c"/>
    <property type="match status" value="1"/>
</dbReference>
<keyword evidence="13 14" id="KW-0472">Membrane</keyword>
<keyword evidence="6" id="KW-0808">Transferase</keyword>
<dbReference type="PANTHER" id="PTHR45528">
    <property type="entry name" value="SENSOR HISTIDINE KINASE CPXA"/>
    <property type="match status" value="1"/>
</dbReference>
<dbReference type="PROSITE" id="PS50109">
    <property type="entry name" value="HIS_KIN"/>
    <property type="match status" value="1"/>
</dbReference>
<evidence type="ECO:0000256" key="2">
    <source>
        <dbReference type="ARBA" id="ARBA00004651"/>
    </source>
</evidence>
<dbReference type="SMART" id="SM00304">
    <property type="entry name" value="HAMP"/>
    <property type="match status" value="1"/>
</dbReference>
<comment type="caution">
    <text evidence="17">The sequence shown here is derived from an EMBL/GenBank/DDBJ whole genome shotgun (WGS) entry which is preliminary data.</text>
</comment>
<dbReference type="SUPFAM" id="SSF47384">
    <property type="entry name" value="Homodimeric domain of signal transducing histidine kinase"/>
    <property type="match status" value="1"/>
</dbReference>
<keyword evidence="8" id="KW-0547">Nucleotide-binding</keyword>
<feature type="domain" description="HAMP" evidence="16">
    <location>
        <begin position="201"/>
        <end position="254"/>
    </location>
</feature>
<comment type="catalytic activity">
    <reaction evidence="1">
        <text>ATP + protein L-histidine = ADP + protein N-phospho-L-histidine.</text>
        <dbReference type="EC" id="2.7.13.3"/>
    </reaction>
</comment>